<keyword evidence="1" id="KW-0732">Signal</keyword>
<evidence type="ECO:0000256" key="1">
    <source>
        <dbReference type="SAM" id="SignalP"/>
    </source>
</evidence>
<sequence>MLQDFFVVTKRLLLLLLIIPLLSSQPAPAEGDLSEPKIEVEAKQFDSRAQMLSSYLSKYNSPLQYQAQHFVDAADENNLDWKLVASIAGVESTFGKFIPGGYNAWGWGVYGTNAIYFNSWKDGIYTVSRGLRQNYFNRGLTTPDSINRVYAASPTWGTKVSYFLTDMEEFEKEYKVDLAQK</sequence>
<evidence type="ECO:0000313" key="2">
    <source>
        <dbReference type="EMBL" id="KKS11513.1"/>
    </source>
</evidence>
<dbReference type="AlphaFoldDB" id="A0A0G0ZEN6"/>
<gene>
    <name evidence="2" type="ORF">UU67_C0071G0004</name>
</gene>
<dbReference type="SUPFAM" id="SSF53955">
    <property type="entry name" value="Lysozyme-like"/>
    <property type="match status" value="1"/>
</dbReference>
<feature type="chain" id="PRO_5002535696" description="Mannosyl-glycoprotein endo-beta-N-acetylglucosamidase-like domain-containing protein" evidence="1">
    <location>
        <begin position="30"/>
        <end position="181"/>
    </location>
</feature>
<dbReference type="InterPro" id="IPR023346">
    <property type="entry name" value="Lysozyme-like_dom_sf"/>
</dbReference>
<name>A0A0G0ZEN6_9BACT</name>
<reference evidence="2 3" key="1">
    <citation type="journal article" date="2015" name="Nature">
        <title>rRNA introns, odd ribosomes, and small enigmatic genomes across a large radiation of phyla.</title>
        <authorList>
            <person name="Brown C.T."/>
            <person name="Hug L.A."/>
            <person name="Thomas B.C."/>
            <person name="Sharon I."/>
            <person name="Castelle C.J."/>
            <person name="Singh A."/>
            <person name="Wilkins M.J."/>
            <person name="Williams K.H."/>
            <person name="Banfield J.F."/>
        </authorList>
    </citation>
    <scope>NUCLEOTIDE SEQUENCE [LARGE SCALE GENOMIC DNA]</scope>
</reference>
<evidence type="ECO:0008006" key="4">
    <source>
        <dbReference type="Google" id="ProtNLM"/>
    </source>
</evidence>
<dbReference type="EMBL" id="LCBN01000071">
    <property type="protein sequence ID" value="KKS11513.1"/>
    <property type="molecule type" value="Genomic_DNA"/>
</dbReference>
<protein>
    <recommendedName>
        <fullName evidence="4">Mannosyl-glycoprotein endo-beta-N-acetylglucosamidase-like domain-containing protein</fullName>
    </recommendedName>
</protein>
<dbReference type="Proteomes" id="UP000034753">
    <property type="component" value="Unassembled WGS sequence"/>
</dbReference>
<organism evidence="2 3">
    <name type="scientific">Candidatus Daviesbacteria bacterium GW2011_GWB1_41_5</name>
    <dbReference type="NCBI Taxonomy" id="1618429"/>
    <lineage>
        <taxon>Bacteria</taxon>
        <taxon>Candidatus Daviesiibacteriota</taxon>
    </lineage>
</organism>
<accession>A0A0G0ZEN6</accession>
<evidence type="ECO:0000313" key="3">
    <source>
        <dbReference type="Proteomes" id="UP000034753"/>
    </source>
</evidence>
<comment type="caution">
    <text evidence="2">The sequence shown here is derived from an EMBL/GenBank/DDBJ whole genome shotgun (WGS) entry which is preliminary data.</text>
</comment>
<proteinExistence type="predicted"/>
<feature type="signal peptide" evidence="1">
    <location>
        <begin position="1"/>
        <end position="29"/>
    </location>
</feature>